<evidence type="ECO:0000256" key="6">
    <source>
        <dbReference type="ARBA" id="ARBA00022448"/>
    </source>
</evidence>
<dbReference type="InterPro" id="IPR008698">
    <property type="entry name" value="NDUB7"/>
</dbReference>
<evidence type="ECO:0000256" key="5">
    <source>
        <dbReference type="ARBA" id="ARBA00018677"/>
    </source>
</evidence>
<gene>
    <name evidence="13" type="ORF">PF005_g10023</name>
</gene>
<evidence type="ECO:0000256" key="2">
    <source>
        <dbReference type="ARBA" id="ARBA00004569"/>
    </source>
</evidence>
<evidence type="ECO:0000256" key="1">
    <source>
        <dbReference type="ARBA" id="ARBA00003195"/>
    </source>
</evidence>
<dbReference type="EMBL" id="QXGB01000464">
    <property type="protein sequence ID" value="KAE9213955.1"/>
    <property type="molecule type" value="Genomic_DNA"/>
</dbReference>
<dbReference type="Pfam" id="PF05676">
    <property type="entry name" value="NDUF_B7"/>
    <property type="match status" value="1"/>
</dbReference>
<evidence type="ECO:0000256" key="10">
    <source>
        <dbReference type="ARBA" id="ARBA00023128"/>
    </source>
</evidence>
<organism evidence="13 14">
    <name type="scientific">Phytophthora fragariae</name>
    <dbReference type="NCBI Taxonomy" id="53985"/>
    <lineage>
        <taxon>Eukaryota</taxon>
        <taxon>Sar</taxon>
        <taxon>Stramenopiles</taxon>
        <taxon>Oomycota</taxon>
        <taxon>Peronosporomycetes</taxon>
        <taxon>Peronosporales</taxon>
        <taxon>Peronosporaceae</taxon>
        <taxon>Phytophthora</taxon>
    </lineage>
</organism>
<sequence>MEGFIEGRSVRLSFGAFPEVRTSEKSIMGGGHYEAPRVPTRQEMVDAKLPLHYRDTCAGLLIPLNECRRATLFLPWKCQDLRHAYEKCQRLHSVRQQRVQVVGSCCCEDRMELQALPAGALLTLGSNY</sequence>
<keyword evidence="11" id="KW-0472">Membrane</keyword>
<keyword evidence="9" id="KW-0249">Electron transport</keyword>
<evidence type="ECO:0000256" key="8">
    <source>
        <dbReference type="ARBA" id="ARBA00022792"/>
    </source>
</evidence>
<keyword evidence="7" id="KW-0679">Respiratory chain</keyword>
<dbReference type="OrthoDB" id="268414at2759"/>
<proteinExistence type="inferred from homology"/>
<dbReference type="PANTHER" id="PTHR20900:SF0">
    <property type="entry name" value="NADH DEHYDROGENASE [UBIQUINONE] 1 BETA SUBCOMPLEX SUBUNIT 7"/>
    <property type="match status" value="1"/>
</dbReference>
<comment type="subcellular location">
    <subcellularLocation>
        <location evidence="3">Mitochondrion inner membrane</location>
        <topology evidence="3">Peripheral membrane protein</topology>
    </subcellularLocation>
    <subcellularLocation>
        <location evidence="2">Mitochondrion intermembrane space</location>
    </subcellularLocation>
</comment>
<dbReference type="PANTHER" id="PTHR20900">
    <property type="entry name" value="NADH:UBIQUINONE OXIDOREDUCTASE B18-LIKE SUBUNIT"/>
    <property type="match status" value="1"/>
</dbReference>
<dbReference type="Proteomes" id="UP000433483">
    <property type="component" value="Unassembled WGS sequence"/>
</dbReference>
<keyword evidence="8" id="KW-0999">Mitochondrion inner membrane</keyword>
<evidence type="ECO:0000256" key="4">
    <source>
        <dbReference type="ARBA" id="ARBA00008006"/>
    </source>
</evidence>
<dbReference type="AlphaFoldDB" id="A0A6A3Y8G5"/>
<comment type="caution">
    <text evidence="13">The sequence shown here is derived from an EMBL/GenBank/DDBJ whole genome shotgun (WGS) entry which is preliminary data.</text>
</comment>
<dbReference type="GO" id="GO:0005758">
    <property type="term" value="C:mitochondrial intermembrane space"/>
    <property type="evidence" value="ECO:0007669"/>
    <property type="project" value="UniProtKB-SubCell"/>
</dbReference>
<evidence type="ECO:0000256" key="9">
    <source>
        <dbReference type="ARBA" id="ARBA00022982"/>
    </source>
</evidence>
<keyword evidence="12" id="KW-1015">Disulfide bond</keyword>
<evidence type="ECO:0000313" key="13">
    <source>
        <dbReference type="EMBL" id="KAE9213955.1"/>
    </source>
</evidence>
<name>A0A6A3Y8G5_9STRA</name>
<evidence type="ECO:0000256" key="3">
    <source>
        <dbReference type="ARBA" id="ARBA00004637"/>
    </source>
</evidence>
<keyword evidence="6" id="KW-0813">Transport</keyword>
<dbReference type="GO" id="GO:0005743">
    <property type="term" value="C:mitochondrial inner membrane"/>
    <property type="evidence" value="ECO:0007669"/>
    <property type="project" value="UniProtKB-SubCell"/>
</dbReference>
<accession>A0A6A3Y8G5</accession>
<protein>
    <recommendedName>
        <fullName evidence="5">NADH dehydrogenase [ubiquinone] 1 beta subcomplex subunit 7</fullName>
    </recommendedName>
</protein>
<evidence type="ECO:0000256" key="11">
    <source>
        <dbReference type="ARBA" id="ARBA00023136"/>
    </source>
</evidence>
<evidence type="ECO:0000256" key="12">
    <source>
        <dbReference type="ARBA" id="ARBA00023157"/>
    </source>
</evidence>
<keyword evidence="10" id="KW-0496">Mitochondrion</keyword>
<comment type="function">
    <text evidence="1">Accessory subunit of the mitochondrial membrane respiratory chain NADH dehydrogenase (Complex I), that is believed not to be involved in catalysis. Complex I functions in the transfer of electrons from NADH to the respiratory chain. The immediate electron acceptor for the enzyme is believed to be ubiquinone.</text>
</comment>
<evidence type="ECO:0000256" key="7">
    <source>
        <dbReference type="ARBA" id="ARBA00022660"/>
    </source>
</evidence>
<reference evidence="13 14" key="1">
    <citation type="submission" date="2018-08" db="EMBL/GenBank/DDBJ databases">
        <title>Genomic investigation of the strawberry pathogen Phytophthora fragariae indicates pathogenicity is determined by transcriptional variation in three key races.</title>
        <authorList>
            <person name="Adams T.M."/>
            <person name="Armitage A.D."/>
            <person name="Sobczyk M.K."/>
            <person name="Bates H.J."/>
            <person name="Dunwell J.M."/>
            <person name="Nellist C.F."/>
            <person name="Harrison R.J."/>
        </authorList>
    </citation>
    <scope>NUCLEOTIDE SEQUENCE [LARGE SCALE GENOMIC DNA]</scope>
    <source>
        <strain evidence="13 14">NOV-27</strain>
    </source>
</reference>
<keyword evidence="14" id="KW-1185">Reference proteome</keyword>
<comment type="similarity">
    <text evidence="4">Belongs to the complex I NDUFB7 subunit family.</text>
</comment>
<evidence type="ECO:0000313" key="14">
    <source>
        <dbReference type="Proteomes" id="UP000433483"/>
    </source>
</evidence>